<evidence type="ECO:0000256" key="7">
    <source>
        <dbReference type="ARBA" id="ARBA00031779"/>
    </source>
</evidence>
<dbReference type="InterPro" id="IPR007264">
    <property type="entry name" value="H/ACA_rnp_Nop10"/>
</dbReference>
<evidence type="ECO:0000256" key="1">
    <source>
        <dbReference type="ARBA" id="ARBA00009462"/>
    </source>
</evidence>
<name>A0AAE9WAJ0_9SCHI</name>
<dbReference type="Proteomes" id="UP001212411">
    <property type="component" value="Chromosome 1"/>
</dbReference>
<proteinExistence type="inferred from homology"/>
<dbReference type="Pfam" id="PF04135">
    <property type="entry name" value="Nop10p"/>
    <property type="match status" value="1"/>
</dbReference>
<dbReference type="GO" id="GO:0031120">
    <property type="term" value="P:snRNA pseudouridine synthesis"/>
    <property type="evidence" value="ECO:0007669"/>
    <property type="project" value="TreeGrafter"/>
</dbReference>
<keyword evidence="4" id="KW-0698">rRNA processing</keyword>
<dbReference type="GO" id="GO:1904874">
    <property type="term" value="P:positive regulation of telomerase RNA localization to Cajal body"/>
    <property type="evidence" value="ECO:0007669"/>
    <property type="project" value="TreeGrafter"/>
</dbReference>
<dbReference type="PANTHER" id="PTHR13305:SF0">
    <property type="entry name" value="H_ACA RIBONUCLEOPROTEIN COMPLEX SUBUNIT 3"/>
    <property type="match status" value="1"/>
</dbReference>
<evidence type="ECO:0000256" key="6">
    <source>
        <dbReference type="ARBA" id="ARBA00030185"/>
    </source>
</evidence>
<evidence type="ECO:0000313" key="10">
    <source>
        <dbReference type="Proteomes" id="UP001212411"/>
    </source>
</evidence>
<dbReference type="GO" id="GO:0030515">
    <property type="term" value="F:snoRNA binding"/>
    <property type="evidence" value="ECO:0007669"/>
    <property type="project" value="InterPro"/>
</dbReference>
<gene>
    <name evidence="9" type="primary">nop10</name>
    <name evidence="9" type="ORF">SOMG_02022</name>
</gene>
<dbReference type="GO" id="GO:0031118">
    <property type="term" value="P:rRNA pseudouridine synthesis"/>
    <property type="evidence" value="ECO:0007669"/>
    <property type="project" value="TreeGrafter"/>
</dbReference>
<accession>A0AAE9WAJ0</accession>
<dbReference type="GO" id="GO:0070034">
    <property type="term" value="F:telomerase RNA binding"/>
    <property type="evidence" value="ECO:0007669"/>
    <property type="project" value="TreeGrafter"/>
</dbReference>
<comment type="similarity">
    <text evidence="1">Belongs to the NOP10 family.</text>
</comment>
<dbReference type="EMBL" id="CP115611">
    <property type="protein sequence ID" value="WBW71033.1"/>
    <property type="molecule type" value="Genomic_DNA"/>
</dbReference>
<evidence type="ECO:0000313" key="9">
    <source>
        <dbReference type="EMBL" id="WBW71033.1"/>
    </source>
</evidence>
<keyword evidence="5" id="KW-0687">Ribonucleoprotein</keyword>
<sequence>MQAGQSPPAKISIQFISSQHPSTDQKKPLFKMHLMYYVNDEGKRIYTLKKRAPNGKATVSSHPARFSPDDKYSRQRFTLKKRFHILPHEVAARSL</sequence>
<protein>
    <recommendedName>
        <fullName evidence="2">H/ACA ribonucleoprotein complex subunit NOP10</fullName>
    </recommendedName>
    <alternativeName>
        <fullName evidence="6">Nucleolar protein 10</fullName>
    </alternativeName>
    <alternativeName>
        <fullName evidence="7">Nucleolar protein family A member 3</fullName>
    </alternativeName>
    <alternativeName>
        <fullName evidence="8">snoRNP protein NOP10</fullName>
    </alternativeName>
</protein>
<evidence type="ECO:0000256" key="5">
    <source>
        <dbReference type="ARBA" id="ARBA00023274"/>
    </source>
</evidence>
<dbReference type="KEGG" id="som:SOMG_02022"/>
<dbReference type="PANTHER" id="PTHR13305">
    <property type="entry name" value="RIBOSOME BIOGENESIS PROTEIN NOP10"/>
    <property type="match status" value="1"/>
</dbReference>
<reference evidence="9 10" key="1">
    <citation type="journal article" date="2023" name="G3 (Bethesda)">
        <title>A high-quality reference genome for the fission yeast Schizosaccharomyces osmophilus.</title>
        <authorList>
            <person name="Jia G.S."/>
            <person name="Zhang W.C."/>
            <person name="Liang Y."/>
            <person name="Liu X.H."/>
            <person name="Rhind N."/>
            <person name="Pidoux A."/>
            <person name="Brysch-Herzberg M."/>
            <person name="Du L.L."/>
        </authorList>
    </citation>
    <scope>NUCLEOTIDE SEQUENCE [LARGE SCALE GENOMIC DNA]</scope>
    <source>
        <strain evidence="9 10">CBS 15793</strain>
    </source>
</reference>
<dbReference type="InterPro" id="IPR036756">
    <property type="entry name" value="H/ACA_rnp_Nop10_sf"/>
</dbReference>
<dbReference type="Gene3D" id="2.20.28.40">
    <property type="entry name" value="H/ACA ribonucleoprotein complex, subunit Nop10"/>
    <property type="match status" value="1"/>
</dbReference>
<keyword evidence="10" id="KW-1185">Reference proteome</keyword>
<dbReference type="SUPFAM" id="SSF144210">
    <property type="entry name" value="Nop10-like SnoRNP"/>
    <property type="match status" value="1"/>
</dbReference>
<evidence type="ECO:0000256" key="3">
    <source>
        <dbReference type="ARBA" id="ARBA00022517"/>
    </source>
</evidence>
<evidence type="ECO:0000256" key="8">
    <source>
        <dbReference type="ARBA" id="ARBA00032266"/>
    </source>
</evidence>
<evidence type="ECO:0000256" key="4">
    <source>
        <dbReference type="ARBA" id="ARBA00022552"/>
    </source>
</evidence>
<evidence type="ECO:0000256" key="2">
    <source>
        <dbReference type="ARBA" id="ARBA00021838"/>
    </source>
</evidence>
<dbReference type="GeneID" id="80875504"/>
<keyword evidence="3" id="KW-0690">Ribosome biogenesis</keyword>
<dbReference type="RefSeq" id="XP_056035276.1">
    <property type="nucleotide sequence ID" value="XM_056180815.1"/>
</dbReference>
<dbReference type="AlphaFoldDB" id="A0AAE9WAJ0"/>
<dbReference type="GO" id="GO:0031429">
    <property type="term" value="C:box H/ACA snoRNP complex"/>
    <property type="evidence" value="ECO:0007669"/>
    <property type="project" value="TreeGrafter"/>
</dbReference>
<organism evidence="9 10">
    <name type="scientific">Schizosaccharomyces osmophilus</name>
    <dbReference type="NCBI Taxonomy" id="2545709"/>
    <lineage>
        <taxon>Eukaryota</taxon>
        <taxon>Fungi</taxon>
        <taxon>Dikarya</taxon>
        <taxon>Ascomycota</taxon>
        <taxon>Taphrinomycotina</taxon>
        <taxon>Schizosaccharomycetes</taxon>
        <taxon>Schizosaccharomycetales</taxon>
        <taxon>Schizosaccharomycetaceae</taxon>
        <taxon>Schizosaccharomyces</taxon>
    </lineage>
</organism>